<dbReference type="InterPro" id="IPR039426">
    <property type="entry name" value="TonB-dep_rcpt-like"/>
</dbReference>
<organism evidence="16 17">
    <name type="scientific">Microbulbifer taiwanensis</name>
    <dbReference type="NCBI Taxonomy" id="986746"/>
    <lineage>
        <taxon>Bacteria</taxon>
        <taxon>Pseudomonadati</taxon>
        <taxon>Pseudomonadota</taxon>
        <taxon>Gammaproteobacteria</taxon>
        <taxon>Cellvibrionales</taxon>
        <taxon>Microbulbiferaceae</taxon>
        <taxon>Microbulbifer</taxon>
    </lineage>
</organism>
<dbReference type="Proteomes" id="UP001596425">
    <property type="component" value="Unassembled WGS sequence"/>
</dbReference>
<dbReference type="RefSeq" id="WP_193193163.1">
    <property type="nucleotide sequence ID" value="NZ_JACZFR010000039.1"/>
</dbReference>
<keyword evidence="7" id="KW-0406">Ion transport</keyword>
<evidence type="ECO:0000256" key="12">
    <source>
        <dbReference type="RuleBase" id="RU003357"/>
    </source>
</evidence>
<feature type="domain" description="TonB-dependent receptor plug" evidence="15">
    <location>
        <begin position="57"/>
        <end position="166"/>
    </location>
</feature>
<evidence type="ECO:0000256" key="13">
    <source>
        <dbReference type="SAM" id="SignalP"/>
    </source>
</evidence>
<evidence type="ECO:0000256" key="2">
    <source>
        <dbReference type="ARBA" id="ARBA00022448"/>
    </source>
</evidence>
<keyword evidence="5 11" id="KW-0812">Transmembrane</keyword>
<dbReference type="PANTHER" id="PTHR32552">
    <property type="entry name" value="FERRICHROME IRON RECEPTOR-RELATED"/>
    <property type="match status" value="1"/>
</dbReference>
<evidence type="ECO:0000256" key="7">
    <source>
        <dbReference type="ARBA" id="ARBA00023065"/>
    </source>
</evidence>
<keyword evidence="3 11" id="KW-1134">Transmembrane beta strand</keyword>
<name>A0ABW1YNM0_9GAMM</name>
<evidence type="ECO:0000256" key="10">
    <source>
        <dbReference type="ARBA" id="ARBA00023237"/>
    </source>
</evidence>
<evidence type="ECO:0000256" key="4">
    <source>
        <dbReference type="ARBA" id="ARBA00022496"/>
    </source>
</evidence>
<evidence type="ECO:0000256" key="9">
    <source>
        <dbReference type="ARBA" id="ARBA00023136"/>
    </source>
</evidence>
<dbReference type="EMBL" id="JBHSVR010000001">
    <property type="protein sequence ID" value="MFC6634369.1"/>
    <property type="molecule type" value="Genomic_DNA"/>
</dbReference>
<evidence type="ECO:0000256" key="8">
    <source>
        <dbReference type="ARBA" id="ARBA00023077"/>
    </source>
</evidence>
<dbReference type="SUPFAM" id="SSF56935">
    <property type="entry name" value="Porins"/>
    <property type="match status" value="1"/>
</dbReference>
<keyword evidence="13" id="KW-0732">Signal</keyword>
<keyword evidence="9 11" id="KW-0472">Membrane</keyword>
<reference evidence="17" key="1">
    <citation type="journal article" date="2019" name="Int. J. Syst. Evol. Microbiol.">
        <title>The Global Catalogue of Microorganisms (GCM) 10K type strain sequencing project: providing services to taxonomists for standard genome sequencing and annotation.</title>
        <authorList>
            <consortium name="The Broad Institute Genomics Platform"/>
            <consortium name="The Broad Institute Genome Sequencing Center for Infectious Disease"/>
            <person name="Wu L."/>
            <person name="Ma J."/>
        </authorList>
    </citation>
    <scope>NUCLEOTIDE SEQUENCE [LARGE SCALE GENOMIC DNA]</scope>
    <source>
        <strain evidence="17">CGMCC 1.13718</strain>
    </source>
</reference>
<evidence type="ECO:0000313" key="16">
    <source>
        <dbReference type="EMBL" id="MFC6634369.1"/>
    </source>
</evidence>
<dbReference type="PROSITE" id="PS52016">
    <property type="entry name" value="TONB_DEPENDENT_REC_3"/>
    <property type="match status" value="1"/>
</dbReference>
<comment type="subcellular location">
    <subcellularLocation>
        <location evidence="1 11">Cell outer membrane</location>
        <topology evidence="1 11">Multi-pass membrane protein</topology>
    </subcellularLocation>
</comment>
<dbReference type="PANTHER" id="PTHR32552:SF81">
    <property type="entry name" value="TONB-DEPENDENT OUTER MEMBRANE RECEPTOR"/>
    <property type="match status" value="1"/>
</dbReference>
<evidence type="ECO:0000256" key="5">
    <source>
        <dbReference type="ARBA" id="ARBA00022692"/>
    </source>
</evidence>
<feature type="chain" id="PRO_5047422202" evidence="13">
    <location>
        <begin position="31"/>
        <end position="763"/>
    </location>
</feature>
<evidence type="ECO:0000259" key="14">
    <source>
        <dbReference type="Pfam" id="PF00593"/>
    </source>
</evidence>
<dbReference type="InterPro" id="IPR000531">
    <property type="entry name" value="Beta-barrel_TonB"/>
</dbReference>
<evidence type="ECO:0000256" key="1">
    <source>
        <dbReference type="ARBA" id="ARBA00004571"/>
    </source>
</evidence>
<comment type="caution">
    <text evidence="16">The sequence shown here is derived from an EMBL/GenBank/DDBJ whole genome shotgun (WGS) entry which is preliminary data.</text>
</comment>
<keyword evidence="8 12" id="KW-0798">TonB box</keyword>
<keyword evidence="16" id="KW-0675">Receptor</keyword>
<evidence type="ECO:0000259" key="15">
    <source>
        <dbReference type="Pfam" id="PF07715"/>
    </source>
</evidence>
<dbReference type="Gene3D" id="2.40.170.20">
    <property type="entry name" value="TonB-dependent receptor, beta-barrel domain"/>
    <property type="match status" value="1"/>
</dbReference>
<evidence type="ECO:0000256" key="6">
    <source>
        <dbReference type="ARBA" id="ARBA00023004"/>
    </source>
</evidence>
<keyword evidence="4" id="KW-0410">Iron transport</keyword>
<proteinExistence type="inferred from homology"/>
<evidence type="ECO:0000256" key="3">
    <source>
        <dbReference type="ARBA" id="ARBA00022452"/>
    </source>
</evidence>
<evidence type="ECO:0000313" key="17">
    <source>
        <dbReference type="Proteomes" id="UP001596425"/>
    </source>
</evidence>
<dbReference type="InterPro" id="IPR036942">
    <property type="entry name" value="Beta-barrel_TonB_sf"/>
</dbReference>
<dbReference type="Pfam" id="PF07715">
    <property type="entry name" value="Plug"/>
    <property type="match status" value="1"/>
</dbReference>
<comment type="similarity">
    <text evidence="11 12">Belongs to the TonB-dependent receptor family.</text>
</comment>
<protein>
    <submittedName>
        <fullName evidence="16">TonB-dependent receptor</fullName>
    </submittedName>
</protein>
<keyword evidence="6" id="KW-0408">Iron</keyword>
<gene>
    <name evidence="16" type="ORF">ACFQBM_13795</name>
</gene>
<keyword evidence="2 11" id="KW-0813">Transport</keyword>
<evidence type="ECO:0000256" key="11">
    <source>
        <dbReference type="PROSITE-ProRule" id="PRU01360"/>
    </source>
</evidence>
<keyword evidence="17" id="KW-1185">Reference proteome</keyword>
<feature type="domain" description="TonB-dependent receptor-like beta-barrel" evidence="14">
    <location>
        <begin position="244"/>
        <end position="729"/>
    </location>
</feature>
<accession>A0ABW1YNM0</accession>
<dbReference type="Pfam" id="PF00593">
    <property type="entry name" value="TonB_dep_Rec_b-barrel"/>
    <property type="match status" value="1"/>
</dbReference>
<dbReference type="CDD" id="cd01347">
    <property type="entry name" value="ligand_gated_channel"/>
    <property type="match status" value="1"/>
</dbReference>
<keyword evidence="10 11" id="KW-0998">Cell outer membrane</keyword>
<feature type="signal peptide" evidence="13">
    <location>
        <begin position="1"/>
        <end position="30"/>
    </location>
</feature>
<dbReference type="InterPro" id="IPR012910">
    <property type="entry name" value="Plug_dom"/>
</dbReference>
<sequence>MSQNNFHRTLIKSPLAVAIAGLLPITGIQAQENPEQSYAGQTLEEVTVTAQKREESLQDAPISIIAFNNEKLEKMGVTDIVDIQNAVPNVTFSPFFQNKNSVSPYIRGVGNADIQVTKDPAVGVYLDGVYLGRSAGLALDVADLERIEILRGPQGTLYGRNSTGGAVNLTSVKPQAEGSFAQTLSVGDKGYWRSVTKGNYAISDELFVRAAYATSEKDGWIENTGGGNDFGADDKDALRVALAWQPNDDWTIDYTYDQSSNTSTQLPYQLIEDHTGSLGFIATGKRLDTLSVNNLRDTQVDVSGHGLTIAWDNDGHIIKSITASRELEEDGYQDYSASWHHLGGGAIPSLVGSGAEYLDTDFDKQQEQFSQEFQFIGDLLDGRLQYTSGLYYFREEGSENQITYLNALRLASLGFDATPSVLDSFTQADFTAWALWSSAEDAYAVDVESESKAIYGQYAYTPQLFDDDLTVTLGLRYTEDRREASKASNLYNGFAGGAVYGERESDNFSKSLTFDYALNEDANVYAKYAEGYRAGGFNARGSQANFANGFDPEEMTSFELGFKSELLDRRMRLNAALFNYSYENLQVDQSDPVNITQTDTLNAGEASYMGFEADLTALLGEHFKLTASYGYVDAEYDEYIQDGEDVADDRRIAFTPEHSYSIGLDYDTYLGELGALNANLTYNWQDQQWFSSRGAATREATGLLNGSVSLQDVAVGAGYLRTTLWAHNLLDEEYILNSFDAGGLVLGVFGEERSFGLDVTLSF</sequence>